<evidence type="ECO:0000313" key="2">
    <source>
        <dbReference type="EMBL" id="QDT61464.1"/>
    </source>
</evidence>
<keyword evidence="3" id="KW-1185">Reference proteome</keyword>
<evidence type="ECO:0000313" key="3">
    <source>
        <dbReference type="Proteomes" id="UP000315003"/>
    </source>
</evidence>
<feature type="compositionally biased region" description="Basic and acidic residues" evidence="1">
    <location>
        <begin position="101"/>
        <end position="110"/>
    </location>
</feature>
<name>A0A517SZ90_9BACT</name>
<dbReference type="AlphaFoldDB" id="A0A517SZ90"/>
<sequence>MSLDPLDCKLAIGDCYPLARTNATFSTHLPAEFACHSPHRSRQSGKASPYLADPGRPQQALPPPSAVTASGHHGAHMDGDLHPQRPCQNLAGLRFGTDGESQFRDPHSDRKPVRLCSETRRCDLKRDVMLCHLNALQAAT</sequence>
<dbReference type="EMBL" id="CP036272">
    <property type="protein sequence ID" value="QDT61464.1"/>
    <property type="molecule type" value="Genomic_DNA"/>
</dbReference>
<evidence type="ECO:0000256" key="1">
    <source>
        <dbReference type="SAM" id="MobiDB-lite"/>
    </source>
</evidence>
<proteinExistence type="predicted"/>
<feature type="region of interest" description="Disordered" evidence="1">
    <location>
        <begin position="36"/>
        <end position="110"/>
    </location>
</feature>
<dbReference type="Proteomes" id="UP000315003">
    <property type="component" value="Chromosome"/>
</dbReference>
<reference evidence="2 3" key="1">
    <citation type="submission" date="2019-02" db="EMBL/GenBank/DDBJ databases">
        <title>Deep-cultivation of Planctomycetes and their phenomic and genomic characterization uncovers novel biology.</title>
        <authorList>
            <person name="Wiegand S."/>
            <person name="Jogler M."/>
            <person name="Boedeker C."/>
            <person name="Pinto D."/>
            <person name="Vollmers J."/>
            <person name="Rivas-Marin E."/>
            <person name="Kohn T."/>
            <person name="Peeters S.H."/>
            <person name="Heuer A."/>
            <person name="Rast P."/>
            <person name="Oberbeckmann S."/>
            <person name="Bunk B."/>
            <person name="Jeske O."/>
            <person name="Meyerdierks A."/>
            <person name="Storesund J.E."/>
            <person name="Kallscheuer N."/>
            <person name="Luecker S."/>
            <person name="Lage O.M."/>
            <person name="Pohl T."/>
            <person name="Merkel B.J."/>
            <person name="Hornburger P."/>
            <person name="Mueller R.-W."/>
            <person name="Bruemmer F."/>
            <person name="Labrenz M."/>
            <person name="Spormann A.M."/>
            <person name="Op den Camp H."/>
            <person name="Overmann J."/>
            <person name="Amann R."/>
            <person name="Jetten M.S.M."/>
            <person name="Mascher T."/>
            <person name="Medema M.H."/>
            <person name="Devos D.P."/>
            <person name="Kaster A.-K."/>
            <person name="Ovreas L."/>
            <person name="Rohde M."/>
            <person name="Galperin M.Y."/>
            <person name="Jogler C."/>
        </authorList>
    </citation>
    <scope>NUCLEOTIDE SEQUENCE [LARGE SCALE GENOMIC DNA]</scope>
    <source>
        <strain evidence="2 3">SV_7m_r</strain>
    </source>
</reference>
<accession>A0A517SZ90</accession>
<protein>
    <submittedName>
        <fullName evidence="2">Uncharacterized protein</fullName>
    </submittedName>
</protein>
<organism evidence="2 3">
    <name type="scientific">Stieleria bergensis</name>
    <dbReference type="NCBI Taxonomy" id="2528025"/>
    <lineage>
        <taxon>Bacteria</taxon>
        <taxon>Pseudomonadati</taxon>
        <taxon>Planctomycetota</taxon>
        <taxon>Planctomycetia</taxon>
        <taxon>Pirellulales</taxon>
        <taxon>Pirellulaceae</taxon>
        <taxon>Stieleria</taxon>
    </lineage>
</organism>
<gene>
    <name evidence="2" type="ORF">SV7mr_40000</name>
</gene>